<organism evidence="2 3">
    <name type="scientific">Coemansia guatemalensis</name>
    <dbReference type="NCBI Taxonomy" id="2761395"/>
    <lineage>
        <taxon>Eukaryota</taxon>
        <taxon>Fungi</taxon>
        <taxon>Fungi incertae sedis</taxon>
        <taxon>Zoopagomycota</taxon>
        <taxon>Kickxellomycotina</taxon>
        <taxon>Kickxellomycetes</taxon>
        <taxon>Kickxellales</taxon>
        <taxon>Kickxellaceae</taxon>
        <taxon>Coemansia</taxon>
    </lineage>
</organism>
<dbReference type="EMBL" id="JANBUO010000245">
    <property type="protein sequence ID" value="KAJ2805907.1"/>
    <property type="molecule type" value="Genomic_DNA"/>
</dbReference>
<protein>
    <submittedName>
        <fullName evidence="2">Uncharacterized protein</fullName>
    </submittedName>
</protein>
<evidence type="ECO:0000313" key="2">
    <source>
        <dbReference type="EMBL" id="KAJ2805907.1"/>
    </source>
</evidence>
<evidence type="ECO:0000313" key="3">
    <source>
        <dbReference type="Proteomes" id="UP001140094"/>
    </source>
</evidence>
<evidence type="ECO:0000256" key="1">
    <source>
        <dbReference type="SAM" id="MobiDB-lite"/>
    </source>
</evidence>
<reference evidence="2" key="1">
    <citation type="submission" date="2022-07" db="EMBL/GenBank/DDBJ databases">
        <title>Phylogenomic reconstructions and comparative analyses of Kickxellomycotina fungi.</title>
        <authorList>
            <person name="Reynolds N.K."/>
            <person name="Stajich J.E."/>
            <person name="Barry K."/>
            <person name="Grigoriev I.V."/>
            <person name="Crous P."/>
            <person name="Smith M.E."/>
        </authorList>
    </citation>
    <scope>NUCLEOTIDE SEQUENCE</scope>
    <source>
        <strain evidence="2">NRRL 1565</strain>
    </source>
</reference>
<comment type="caution">
    <text evidence="2">The sequence shown here is derived from an EMBL/GenBank/DDBJ whole genome shotgun (WGS) entry which is preliminary data.</text>
</comment>
<accession>A0A9W8I125</accession>
<keyword evidence="3" id="KW-1185">Reference proteome</keyword>
<proteinExistence type="predicted"/>
<feature type="region of interest" description="Disordered" evidence="1">
    <location>
        <begin position="1"/>
        <end position="20"/>
    </location>
</feature>
<name>A0A9W8I125_9FUNG</name>
<sequence length="984" mass="110578">MFIRALGRRTATPAHYKPDQRQKLCHGQLADKAYDPTTKRRNVQTAARCSQGVAHARSSLTVAAAKVKACGPVSQKAQLVTATKVVSPASITSVEDARKNAIEKLARYVEAADAIGAVQHVYCMRRDNQLQTQGSNTQHVIEDTEVVLSLCRLIRKQHCWEYCTDILDLVLEMRYTSQHPHHINIGKLDVDPTIPCELIEAITTHRLLALPERRQAGLTALQVFSDFGLSPTDPDHLLLNIRICGFLSDAKQVHALAERAKKVGMSPEMQFELSLAYARCLLPDQSIILAAQLPKLSNECRIEKTIALSISYAEKAMIDQSQMYLAMLEQDESLWTNQDAYDRVAAVYHTRLNAIYAMALSLIPRMPFTENLHTVASARCSPRYSARYSSRITQMMSSVVADLRKRVDRQDWQRLGLHSHLFRCECMLFIMAHSGALKSIDLTLADLAKRLHSLQNELVRNMASHASAGGPQDAMLCGGDYASSLLRHFLWAVVFMRDRNRVKQIDIIRAELNHAEKYIPGFKLSTADLEPAFLVALPRTVMVKSNTGNFKENSPFMLADEFLCNTGRAGNHRFVAELMRSAEAAWRSPRSDHRLFPLWIMLAVMQGKSNLALKITDLALSFPQIRISHGSLGMVNSRDSVFYLRMAMVLSTFRAGADLAITVLRSRMHTQSSPVTLTERMAVAYLYCCVRSRNESVAKDIVSILEARNKYAISPRVQELYMRACIRSGQTSAALMAFRNLNYEGKSSQIGESSFVEFINYMADQRESATAAEHVFDVWLQIQNYQGRATVALVEKWNAFDLGRKANSTPNMLLPTDSMSVADALEEAGVPAAAPGSRSNKNFLRDWEYHMVMSLICAYINAGLPKRASHWELWIREAIGTKELFMKPELLVSAARLIARHLEHGTWAHIQASLDLLIAIDGNLGKGHLTKKVAYLSLLPAYRAFSVMLRKDSDGERLKAQIREYLEEHDTLYIFRYIGEDPVE</sequence>
<gene>
    <name evidence="2" type="ORF">H4R20_001901</name>
</gene>
<dbReference type="Proteomes" id="UP001140094">
    <property type="component" value="Unassembled WGS sequence"/>
</dbReference>
<dbReference type="AlphaFoldDB" id="A0A9W8I125"/>
<dbReference type="OrthoDB" id="5595818at2759"/>